<gene>
    <name evidence="3" type="ORF">AMORRO_LOCUS4400</name>
</gene>
<sequence length="357" mass="41140">MSSLTRLNALPSSLTLSSFPLKNIEVHIIDDEEYVSLLTFHQRSLENLESDLEDEEENTTSVHRDRHRATVQLPPPPYNFDYFIHLRPLHCAFVNLLPQYKANFSKPINLFLLFFMNNILDTIVANMNLYSLSKNADGLFNSPSLNQYWNENTKLPIHNISKQMLLFHFEQIKRYLHVSSPIAIINNYFEKLEPLLSKIRDVSKQLYTPSSNVSVDEMIVRFSGRSVYMVRIKNKPTPKSFKILSLCKSGYIYIFLPILHISSSGVPKVNGLNQVGCLVYHLVMQLPYYQSSFNVYMDNYFSNVPLFQNLRQLGIGTCGTVCKTALGFLKELRIEKNVKLDWNIRSGVIVNSVLLVF</sequence>
<feature type="coiled-coil region" evidence="1">
    <location>
        <begin position="38"/>
        <end position="65"/>
    </location>
</feature>
<organism evidence="3 4">
    <name type="scientific">Acaulospora morrowiae</name>
    <dbReference type="NCBI Taxonomy" id="94023"/>
    <lineage>
        <taxon>Eukaryota</taxon>
        <taxon>Fungi</taxon>
        <taxon>Fungi incertae sedis</taxon>
        <taxon>Mucoromycota</taxon>
        <taxon>Glomeromycotina</taxon>
        <taxon>Glomeromycetes</taxon>
        <taxon>Diversisporales</taxon>
        <taxon>Acaulosporaceae</taxon>
        <taxon>Acaulospora</taxon>
    </lineage>
</organism>
<evidence type="ECO:0000313" key="3">
    <source>
        <dbReference type="EMBL" id="CAG8525093.1"/>
    </source>
</evidence>
<evidence type="ECO:0000259" key="2">
    <source>
        <dbReference type="Pfam" id="PF13843"/>
    </source>
</evidence>
<dbReference type="OrthoDB" id="2400393at2759"/>
<name>A0A9N9FCX3_9GLOM</name>
<accession>A0A9N9FCX3</accession>
<evidence type="ECO:0000313" key="4">
    <source>
        <dbReference type="Proteomes" id="UP000789342"/>
    </source>
</evidence>
<evidence type="ECO:0000256" key="1">
    <source>
        <dbReference type="SAM" id="Coils"/>
    </source>
</evidence>
<protein>
    <submittedName>
        <fullName evidence="3">10017_t:CDS:1</fullName>
    </submittedName>
</protein>
<comment type="caution">
    <text evidence="3">The sequence shown here is derived from an EMBL/GenBank/DDBJ whole genome shotgun (WGS) entry which is preliminary data.</text>
</comment>
<dbReference type="InterPro" id="IPR029526">
    <property type="entry name" value="PGBD"/>
</dbReference>
<keyword evidence="4" id="KW-1185">Reference proteome</keyword>
<dbReference type="EMBL" id="CAJVPV010002393">
    <property type="protein sequence ID" value="CAG8525093.1"/>
    <property type="molecule type" value="Genomic_DNA"/>
</dbReference>
<dbReference type="PANTHER" id="PTHR46599">
    <property type="entry name" value="PIGGYBAC TRANSPOSABLE ELEMENT-DERIVED PROTEIN 4"/>
    <property type="match status" value="1"/>
</dbReference>
<dbReference type="PANTHER" id="PTHR46599:SF3">
    <property type="entry name" value="PIGGYBAC TRANSPOSABLE ELEMENT-DERIVED PROTEIN 4"/>
    <property type="match status" value="1"/>
</dbReference>
<dbReference type="Proteomes" id="UP000789342">
    <property type="component" value="Unassembled WGS sequence"/>
</dbReference>
<dbReference type="Pfam" id="PF13843">
    <property type="entry name" value="DDE_Tnp_1_7"/>
    <property type="match status" value="1"/>
</dbReference>
<keyword evidence="1" id="KW-0175">Coiled coil</keyword>
<proteinExistence type="predicted"/>
<reference evidence="3" key="1">
    <citation type="submission" date="2021-06" db="EMBL/GenBank/DDBJ databases">
        <authorList>
            <person name="Kallberg Y."/>
            <person name="Tangrot J."/>
            <person name="Rosling A."/>
        </authorList>
    </citation>
    <scope>NUCLEOTIDE SEQUENCE</scope>
    <source>
        <strain evidence="3">CL551</strain>
    </source>
</reference>
<dbReference type="AlphaFoldDB" id="A0A9N9FCX3"/>
<feature type="domain" description="PiggyBac transposable element-derived protein" evidence="2">
    <location>
        <begin position="138"/>
        <end position="332"/>
    </location>
</feature>